<reference evidence="1" key="1">
    <citation type="journal article" date="2015" name="Nature">
        <title>Complex archaea that bridge the gap between prokaryotes and eukaryotes.</title>
        <authorList>
            <person name="Spang A."/>
            <person name="Saw J.H."/>
            <person name="Jorgensen S.L."/>
            <person name="Zaremba-Niedzwiedzka K."/>
            <person name="Martijn J."/>
            <person name="Lind A.E."/>
            <person name="van Eijk R."/>
            <person name="Schleper C."/>
            <person name="Guy L."/>
            <person name="Ettema T.J."/>
        </authorList>
    </citation>
    <scope>NUCLEOTIDE SEQUENCE</scope>
</reference>
<organism evidence="1">
    <name type="scientific">marine sediment metagenome</name>
    <dbReference type="NCBI Taxonomy" id="412755"/>
    <lineage>
        <taxon>unclassified sequences</taxon>
        <taxon>metagenomes</taxon>
        <taxon>ecological metagenomes</taxon>
    </lineage>
</organism>
<accession>A0A0F9FXF7</accession>
<dbReference type="AlphaFoldDB" id="A0A0F9FXF7"/>
<evidence type="ECO:0000313" key="1">
    <source>
        <dbReference type="EMBL" id="KKL62050.1"/>
    </source>
</evidence>
<sequence>MRTETEIRDLKDYLVNDYHGESKRQQQIDEDYYTDNFHPKLLKPPTLDHPTGEAARQIDLPAEHLITGNPQAFRLARTKGEVESAAKVAKLLNHWLQRIKRQSPDPLHLSLKTNLKRGEVWIQLVLNEDWTAKEQTGLPVWFYLPDPLIVFPSPKIIDCVPDEVIIFCNRYVTDIER</sequence>
<name>A0A0F9FXF7_9ZZZZ</name>
<proteinExistence type="predicted"/>
<gene>
    <name evidence="1" type="ORF">LCGC14_2189130</name>
</gene>
<comment type="caution">
    <text evidence="1">The sequence shown here is derived from an EMBL/GenBank/DDBJ whole genome shotgun (WGS) entry which is preliminary data.</text>
</comment>
<protein>
    <submittedName>
        <fullName evidence="1">Uncharacterized protein</fullName>
    </submittedName>
</protein>
<feature type="non-terminal residue" evidence="1">
    <location>
        <position position="177"/>
    </location>
</feature>
<dbReference type="EMBL" id="LAZR01028614">
    <property type="protein sequence ID" value="KKL62050.1"/>
    <property type="molecule type" value="Genomic_DNA"/>
</dbReference>